<proteinExistence type="predicted"/>
<sequence length="249" mass="28772">MLGKYVEIARGVKDLDATLPYYEKIGLKKIKEGSEPMKWALFTDGRVNIKLFQMENEFTGLMYYTDDLSGVKLNLKDARVEFSEMKDPMGNDMIMLKDPDDLNIAISEEPYDVDIVPDMYAESKNPYGYFGEFSITVKDLNKSIEFWEKLGYITTMKMKMVFKFAILLDGRMVIGLHQNAKQETEAITYFSPKMKEFIPKLQEKGLVFREGPMVKLKKGNGITSAPDGQVFFFFKGKVKMPEKYHYLIQ</sequence>
<name>A0A5B9D658_9ARCH</name>
<accession>A0A5B9D658</accession>
<dbReference type="RefSeq" id="WP_147661386.1">
    <property type="nucleotide sequence ID" value="NZ_CP042905.2"/>
</dbReference>
<dbReference type="Proteomes" id="UP000321408">
    <property type="component" value="Chromosome"/>
</dbReference>
<dbReference type="SUPFAM" id="SSF54593">
    <property type="entry name" value="Glyoxalase/Bleomycin resistance protein/Dihydroxybiphenyl dioxygenase"/>
    <property type="match status" value="2"/>
</dbReference>
<gene>
    <name evidence="1" type="ORF">DSAG12_00244</name>
</gene>
<protein>
    <submittedName>
        <fullName evidence="1">VOC family protein</fullName>
    </submittedName>
</protein>
<keyword evidence="2" id="KW-1185">Reference proteome</keyword>
<dbReference type="AlphaFoldDB" id="A0A5B9D658"/>
<dbReference type="GeneID" id="41328247"/>
<evidence type="ECO:0000313" key="2">
    <source>
        <dbReference type="Proteomes" id="UP000321408"/>
    </source>
</evidence>
<evidence type="ECO:0000313" key="1">
    <source>
        <dbReference type="EMBL" id="QEE14431.1"/>
    </source>
</evidence>
<dbReference type="KEGG" id="psyt:DSAG12_00244"/>
<reference evidence="1 2" key="2">
    <citation type="journal article" date="2024" name="Int. J. Syst. Evol. Microbiol.">
        <title>Promethearchaeum syntrophicum gen. nov., sp. nov., an anaerobic, obligately syntrophic archaeon, the first isolate of the lineage 'Asgard' archaea, and proposal of the new archaeal phylum Promethearchaeota phyl. nov. and kingdom Promethearchaeati regn. nov.</title>
        <authorList>
            <person name="Imachi H."/>
            <person name="Nobu M.K."/>
            <person name="Kato S."/>
            <person name="Takaki Y."/>
            <person name="Miyazaki M."/>
            <person name="Miyata M."/>
            <person name="Ogawara M."/>
            <person name="Saito Y."/>
            <person name="Sakai S."/>
            <person name="Tahara Y.O."/>
            <person name="Takano Y."/>
            <person name="Tasumi E."/>
            <person name="Uematsu K."/>
            <person name="Yoshimura T."/>
            <person name="Itoh T."/>
            <person name="Ohkuma M."/>
            <person name="Takai K."/>
        </authorList>
    </citation>
    <scope>NUCLEOTIDE SEQUENCE [LARGE SCALE GENOMIC DNA]</scope>
    <source>
        <strain evidence="1 2">MK-D1</strain>
    </source>
</reference>
<dbReference type="Gene3D" id="3.10.180.10">
    <property type="entry name" value="2,3-Dihydroxybiphenyl 1,2-Dioxygenase, domain 1"/>
    <property type="match status" value="1"/>
</dbReference>
<organism evidence="1 2">
    <name type="scientific">Promethearchaeum syntrophicum</name>
    <dbReference type="NCBI Taxonomy" id="2594042"/>
    <lineage>
        <taxon>Archaea</taxon>
        <taxon>Promethearchaeati</taxon>
        <taxon>Promethearchaeota</taxon>
        <taxon>Promethearchaeia</taxon>
        <taxon>Promethearchaeales</taxon>
        <taxon>Promethearchaeaceae</taxon>
        <taxon>Promethearchaeum</taxon>
    </lineage>
</organism>
<dbReference type="InterPro" id="IPR029068">
    <property type="entry name" value="Glyas_Bleomycin-R_OHBP_Dase"/>
</dbReference>
<reference evidence="1 2" key="1">
    <citation type="journal article" date="2020" name="Nature">
        <title>Isolation of an archaeon at the prokaryote-eukaryote interface.</title>
        <authorList>
            <person name="Imachi H."/>
            <person name="Nobu M.K."/>
            <person name="Nakahara N."/>
            <person name="Morono Y."/>
            <person name="Ogawara M."/>
            <person name="Takaki Y."/>
            <person name="Takano Y."/>
            <person name="Uematsu K."/>
            <person name="Ikuta T."/>
            <person name="Ito M."/>
            <person name="Matsui Y."/>
            <person name="Miyazaki M."/>
            <person name="Murata K."/>
            <person name="Saito Y."/>
            <person name="Sakai S."/>
            <person name="Song C."/>
            <person name="Tasumi E."/>
            <person name="Yamanaka Y."/>
            <person name="Yamaguchi T."/>
            <person name="Kamagata Y."/>
            <person name="Tamaki H."/>
            <person name="Takai K."/>
        </authorList>
    </citation>
    <scope>NUCLEOTIDE SEQUENCE [LARGE SCALE GENOMIC DNA]</scope>
    <source>
        <strain evidence="1 2">MK-D1</strain>
    </source>
</reference>
<dbReference type="EMBL" id="CP042905">
    <property type="protein sequence ID" value="QEE14431.1"/>
    <property type="molecule type" value="Genomic_DNA"/>
</dbReference>